<proteinExistence type="predicted"/>
<reference evidence="2 3" key="1">
    <citation type="journal article" date="2024" name="Proc. Natl. Acad. Sci. U.S.A.">
        <title>The genetic regulatory architecture and epigenomic basis for age-related changes in rattlesnake venom.</title>
        <authorList>
            <person name="Hogan M.P."/>
            <person name="Holding M.L."/>
            <person name="Nystrom G.S."/>
            <person name="Colston T.J."/>
            <person name="Bartlett D.A."/>
            <person name="Mason A.J."/>
            <person name="Ellsworth S.A."/>
            <person name="Rautsaw R.M."/>
            <person name="Lawrence K.C."/>
            <person name="Strickland J.L."/>
            <person name="He B."/>
            <person name="Fraser P."/>
            <person name="Margres M.J."/>
            <person name="Gilbert D.M."/>
            <person name="Gibbs H.L."/>
            <person name="Parkinson C.L."/>
            <person name="Rokyta D.R."/>
        </authorList>
    </citation>
    <scope>NUCLEOTIDE SEQUENCE [LARGE SCALE GENOMIC DNA]</scope>
    <source>
        <strain evidence="2">DRR0105</strain>
    </source>
</reference>
<dbReference type="PANTHER" id="PTHR16057">
    <property type="entry name" value="WINS1, 2 PROTEIN"/>
    <property type="match status" value="1"/>
</dbReference>
<gene>
    <name evidence="2" type="ORF">NXF25_015743</name>
</gene>
<accession>A0AAW1AWL9</accession>
<evidence type="ECO:0000313" key="3">
    <source>
        <dbReference type="Proteomes" id="UP001474421"/>
    </source>
</evidence>
<dbReference type="AlphaFoldDB" id="A0AAW1AWL9"/>
<comment type="caution">
    <text evidence="2">The sequence shown here is derived from an EMBL/GenBank/DDBJ whole genome shotgun (WGS) entry which is preliminary data.</text>
</comment>
<dbReference type="PANTHER" id="PTHR16057:SF1">
    <property type="entry name" value="PROTEIN LINES HOMOLOG 1"/>
    <property type="match status" value="1"/>
</dbReference>
<dbReference type="Pfam" id="PF14694">
    <property type="entry name" value="LINES_N"/>
    <property type="match status" value="1"/>
</dbReference>
<keyword evidence="3" id="KW-1185">Reference proteome</keyword>
<protein>
    <submittedName>
        <fullName evidence="2">Protein Lines 1</fullName>
    </submittedName>
</protein>
<sequence length="188" mass="21404">MHAKLQLQEVAAEIKQKYVEILRILEESNIVSELNSLNSAWIAFCVETLSGFPSNSSIAGCLWTLTSLIKEMLNDDNTHKRVHLENLMGLLLTVLKSHLKTSASICLFEHPCTWISLFVEQDDEIVEAAKSLLAIYLNFERFRHDVNLDDGSQDNWTHQNGYNAHSQLAVYHLCAVTEERNLVTFICK</sequence>
<feature type="domain" description="Protein Lines N-terminal" evidence="1">
    <location>
        <begin position="61"/>
        <end position="169"/>
    </location>
</feature>
<organism evidence="2 3">
    <name type="scientific">Crotalus adamanteus</name>
    <name type="common">Eastern diamondback rattlesnake</name>
    <dbReference type="NCBI Taxonomy" id="8729"/>
    <lineage>
        <taxon>Eukaryota</taxon>
        <taxon>Metazoa</taxon>
        <taxon>Chordata</taxon>
        <taxon>Craniata</taxon>
        <taxon>Vertebrata</taxon>
        <taxon>Euteleostomi</taxon>
        <taxon>Lepidosauria</taxon>
        <taxon>Squamata</taxon>
        <taxon>Bifurcata</taxon>
        <taxon>Unidentata</taxon>
        <taxon>Episquamata</taxon>
        <taxon>Toxicofera</taxon>
        <taxon>Serpentes</taxon>
        <taxon>Colubroidea</taxon>
        <taxon>Viperidae</taxon>
        <taxon>Crotalinae</taxon>
        <taxon>Crotalus</taxon>
    </lineage>
</organism>
<dbReference type="Proteomes" id="UP001474421">
    <property type="component" value="Unassembled WGS sequence"/>
</dbReference>
<dbReference type="InterPro" id="IPR024875">
    <property type="entry name" value="Protein_Lines"/>
</dbReference>
<evidence type="ECO:0000313" key="2">
    <source>
        <dbReference type="EMBL" id="KAK9394080.1"/>
    </source>
</evidence>
<evidence type="ECO:0000259" key="1">
    <source>
        <dbReference type="Pfam" id="PF14694"/>
    </source>
</evidence>
<dbReference type="EMBL" id="JAOTOJ010000012">
    <property type="protein sequence ID" value="KAK9394080.1"/>
    <property type="molecule type" value="Genomic_DNA"/>
</dbReference>
<name>A0AAW1AWL9_CROAD</name>
<dbReference type="InterPro" id="IPR032794">
    <property type="entry name" value="LINES_N"/>
</dbReference>